<reference evidence="1 2" key="2">
    <citation type="submission" date="2018-11" db="EMBL/GenBank/DDBJ databases">
        <authorList>
            <consortium name="Pathogen Informatics"/>
        </authorList>
    </citation>
    <scope>NUCLEOTIDE SEQUENCE [LARGE SCALE GENOMIC DNA]</scope>
</reference>
<gene>
    <name evidence="1" type="ORF">GPUH_LOCUS18866</name>
</gene>
<evidence type="ECO:0000313" key="1">
    <source>
        <dbReference type="EMBL" id="VDN32610.1"/>
    </source>
</evidence>
<dbReference type="WBParaSite" id="GPUH_0001889101-mRNA-1">
    <property type="protein sequence ID" value="GPUH_0001889101-mRNA-1"/>
    <property type="gene ID" value="GPUH_0001889101"/>
</dbReference>
<proteinExistence type="predicted"/>
<dbReference type="AlphaFoldDB" id="A0A183ED25"/>
<dbReference type="Proteomes" id="UP000271098">
    <property type="component" value="Unassembled WGS sequence"/>
</dbReference>
<evidence type="ECO:0000313" key="3">
    <source>
        <dbReference type="WBParaSite" id="GPUH_0001889101-mRNA-1"/>
    </source>
</evidence>
<name>A0A183ED25_9BILA</name>
<sequence length="43" mass="4652">MLRIKRSVQATYNTSVNVMSAQMLSAAAGTATGTIIPERMSFF</sequence>
<dbReference type="EMBL" id="UYRT01087489">
    <property type="protein sequence ID" value="VDN32610.1"/>
    <property type="molecule type" value="Genomic_DNA"/>
</dbReference>
<reference evidence="3" key="1">
    <citation type="submission" date="2016-06" db="UniProtKB">
        <authorList>
            <consortium name="WormBaseParasite"/>
        </authorList>
    </citation>
    <scope>IDENTIFICATION</scope>
</reference>
<accession>A0A183ED25</accession>
<evidence type="ECO:0000313" key="2">
    <source>
        <dbReference type="Proteomes" id="UP000271098"/>
    </source>
</evidence>
<organism evidence="3">
    <name type="scientific">Gongylonema pulchrum</name>
    <dbReference type="NCBI Taxonomy" id="637853"/>
    <lineage>
        <taxon>Eukaryota</taxon>
        <taxon>Metazoa</taxon>
        <taxon>Ecdysozoa</taxon>
        <taxon>Nematoda</taxon>
        <taxon>Chromadorea</taxon>
        <taxon>Rhabditida</taxon>
        <taxon>Spirurina</taxon>
        <taxon>Spiruromorpha</taxon>
        <taxon>Spiruroidea</taxon>
        <taxon>Gongylonematidae</taxon>
        <taxon>Gongylonema</taxon>
    </lineage>
</organism>
<keyword evidence="2" id="KW-1185">Reference proteome</keyword>
<protein>
    <submittedName>
        <fullName evidence="3">2-keto-3-deoxygluconate permease</fullName>
    </submittedName>
</protein>